<accession>A0A6B0SM06</accession>
<organism evidence="1 2">
    <name type="scientific">Halobaculum saliterrae</name>
    <dbReference type="NCBI Taxonomy" id="2073113"/>
    <lineage>
        <taxon>Archaea</taxon>
        <taxon>Methanobacteriati</taxon>
        <taxon>Methanobacteriota</taxon>
        <taxon>Stenosarchaea group</taxon>
        <taxon>Halobacteria</taxon>
        <taxon>Halobacteriales</taxon>
        <taxon>Haloferacaceae</taxon>
        <taxon>Halobaculum</taxon>
    </lineage>
</organism>
<sequence>MLRNAHECDRCGETIRPGDEYAAIDGIAPEGAVRALLCVSCAGSLSRFLDGE</sequence>
<protein>
    <recommendedName>
        <fullName evidence="3">Small CPxCG-related zinc finger protein</fullName>
    </recommendedName>
</protein>
<dbReference type="RefSeq" id="WP_159662541.1">
    <property type="nucleotide sequence ID" value="NZ_WUUS01000001.1"/>
</dbReference>
<dbReference type="AlphaFoldDB" id="A0A6B0SM06"/>
<proteinExistence type="predicted"/>
<dbReference type="OrthoDB" id="335831at2157"/>
<evidence type="ECO:0000313" key="2">
    <source>
        <dbReference type="Proteomes" id="UP000437065"/>
    </source>
</evidence>
<evidence type="ECO:0000313" key="1">
    <source>
        <dbReference type="EMBL" id="MXR39938.1"/>
    </source>
</evidence>
<comment type="caution">
    <text evidence="1">The sequence shown here is derived from an EMBL/GenBank/DDBJ whole genome shotgun (WGS) entry which is preliminary data.</text>
</comment>
<gene>
    <name evidence="1" type="ORF">GRX01_00990</name>
</gene>
<dbReference type="Proteomes" id="UP000437065">
    <property type="component" value="Unassembled WGS sequence"/>
</dbReference>
<keyword evidence="2" id="KW-1185">Reference proteome</keyword>
<dbReference type="EMBL" id="WUUS01000001">
    <property type="protein sequence ID" value="MXR39938.1"/>
    <property type="molecule type" value="Genomic_DNA"/>
</dbReference>
<evidence type="ECO:0008006" key="3">
    <source>
        <dbReference type="Google" id="ProtNLM"/>
    </source>
</evidence>
<reference evidence="1 2" key="1">
    <citation type="submission" date="2019-12" db="EMBL/GenBank/DDBJ databases">
        <title>Isolation and characterization of three novel carbon monoxide-oxidizing members of Halobacteria from salione crusts and soils.</title>
        <authorList>
            <person name="Myers M.R."/>
            <person name="King G.M."/>
        </authorList>
    </citation>
    <scope>NUCLEOTIDE SEQUENCE [LARGE SCALE GENOMIC DNA]</scope>
    <source>
        <strain evidence="1 2">WSA2</strain>
    </source>
</reference>
<name>A0A6B0SM06_9EURY</name>